<dbReference type="PANTHER" id="PTHR42804">
    <property type="entry name" value="ALDEHYDE DEHYDROGENASE"/>
    <property type="match status" value="1"/>
</dbReference>
<dbReference type="SUPFAM" id="SSF53720">
    <property type="entry name" value="ALDH-like"/>
    <property type="match status" value="1"/>
</dbReference>
<dbReference type="Proteomes" id="UP000305906">
    <property type="component" value="Unassembled WGS sequence"/>
</dbReference>
<dbReference type="InterPro" id="IPR016161">
    <property type="entry name" value="Ald_DH/histidinol_DH"/>
</dbReference>
<feature type="domain" description="Aldehyde dehydrogenase" evidence="5">
    <location>
        <begin position="14"/>
        <end position="479"/>
    </location>
</feature>
<evidence type="ECO:0000259" key="5">
    <source>
        <dbReference type="Pfam" id="PF00171"/>
    </source>
</evidence>
<dbReference type="Pfam" id="PF00171">
    <property type="entry name" value="Aldedh"/>
    <property type="match status" value="1"/>
</dbReference>
<dbReference type="InterPro" id="IPR016162">
    <property type="entry name" value="Ald_DH_N"/>
</dbReference>
<evidence type="ECO:0000313" key="6">
    <source>
        <dbReference type="EMBL" id="TLS42336.1"/>
    </source>
</evidence>
<keyword evidence="7" id="KW-1185">Reference proteome</keyword>
<gene>
    <name evidence="6" type="ORF">FE633_31405</name>
</gene>
<dbReference type="GO" id="GO:0016620">
    <property type="term" value="F:oxidoreductase activity, acting on the aldehyde or oxo group of donors, NAD or NADP as acceptor"/>
    <property type="evidence" value="ECO:0007669"/>
    <property type="project" value="InterPro"/>
</dbReference>
<evidence type="ECO:0000256" key="4">
    <source>
        <dbReference type="RuleBase" id="RU003345"/>
    </source>
</evidence>
<sequence>MELRYDTFYIGGEWVRPTTSRTITPVNASTEEPLGEVPEGTEADVDRAVAAARAAFDDPSGWVSWEPARRAEVMERLADAIDRRADGFVDRVSAQNGMPVAVARQLETGYPSAVLRYYASLARDAVFEETRPGLFGGSIEVRKVPVGVVAAIVPWNFPQALTMFKIAPAMATGCTLVIKPSPETVLDAYLLAEAVEEAGVPAGVVNIVPAGREVGAHLVSHPAVDKVAFTGSTAAGRAIAETCGRLLRPVTLELGGKSAAIVLDDADLDLTRIGEGLFGATLLNNGQTCFLGTRVLAPRSRYAEVVDAFTAFAGSLTVGDASDAATQIGPMATARQRERVESYIAKGRGEGARLTTGGSRPDGLERGWFVQPTVFADVDNSAVIAQEEIFGPVLSLIPYDDVDDAVHIANDSDFGLGGTVWTADPERGAAVAHRVRTGTIGVNRYIPDPAAPFGGVKASGLGRELGPEGLTGYQQFQTVYR</sequence>
<evidence type="ECO:0000256" key="3">
    <source>
        <dbReference type="PROSITE-ProRule" id="PRU10007"/>
    </source>
</evidence>
<dbReference type="PROSITE" id="PS00687">
    <property type="entry name" value="ALDEHYDE_DEHYDR_GLU"/>
    <property type="match status" value="1"/>
</dbReference>
<evidence type="ECO:0000256" key="1">
    <source>
        <dbReference type="ARBA" id="ARBA00009986"/>
    </source>
</evidence>
<dbReference type="InterPro" id="IPR029510">
    <property type="entry name" value="Ald_DH_CS_GLU"/>
</dbReference>
<dbReference type="AlphaFoldDB" id="A0A5R9FJH7"/>
<dbReference type="Gene3D" id="3.40.309.10">
    <property type="entry name" value="Aldehyde Dehydrogenase, Chain A, domain 2"/>
    <property type="match status" value="1"/>
</dbReference>
<dbReference type="EMBL" id="VBZC01000042">
    <property type="protein sequence ID" value="TLS42336.1"/>
    <property type="molecule type" value="Genomic_DNA"/>
</dbReference>
<proteinExistence type="inferred from homology"/>
<accession>A0A5R9FJH7</accession>
<dbReference type="PANTHER" id="PTHR42804:SF1">
    <property type="entry name" value="ALDEHYDE DEHYDROGENASE-RELATED"/>
    <property type="match status" value="1"/>
</dbReference>
<dbReference type="FunFam" id="3.40.605.10:FF:000007">
    <property type="entry name" value="NAD/NADP-dependent betaine aldehyde dehydrogenase"/>
    <property type="match status" value="1"/>
</dbReference>
<dbReference type="Gene3D" id="3.40.605.10">
    <property type="entry name" value="Aldehyde Dehydrogenase, Chain A, domain 1"/>
    <property type="match status" value="1"/>
</dbReference>
<evidence type="ECO:0000313" key="7">
    <source>
        <dbReference type="Proteomes" id="UP000305906"/>
    </source>
</evidence>
<comment type="caution">
    <text evidence="6">The sequence shown here is derived from an EMBL/GenBank/DDBJ whole genome shotgun (WGS) entry which is preliminary data.</text>
</comment>
<protein>
    <submittedName>
        <fullName evidence="6">Aldehyde dehydrogenase</fullName>
    </submittedName>
</protein>
<dbReference type="InterPro" id="IPR016163">
    <property type="entry name" value="Ald_DH_C"/>
</dbReference>
<dbReference type="RefSeq" id="WP_138048561.1">
    <property type="nucleotide sequence ID" value="NZ_VBZC01000042.1"/>
</dbReference>
<reference evidence="6 7" key="1">
    <citation type="submission" date="2019-05" db="EMBL/GenBank/DDBJ databases">
        <title>Streptomyces sp. NEAU-C151, a novel actinomycete isolated from soil.</title>
        <authorList>
            <person name="Han L."/>
            <person name="Jiang H."/>
        </authorList>
    </citation>
    <scope>NUCLEOTIDE SEQUENCE [LARGE SCALE GENOMIC DNA]</scope>
    <source>
        <strain evidence="6 7">NEAU-C151</strain>
    </source>
</reference>
<organism evidence="6 7">
    <name type="scientific">Streptomyces montanus</name>
    <dbReference type="NCBI Taxonomy" id="2580423"/>
    <lineage>
        <taxon>Bacteria</taxon>
        <taxon>Bacillati</taxon>
        <taxon>Actinomycetota</taxon>
        <taxon>Actinomycetes</taxon>
        <taxon>Kitasatosporales</taxon>
        <taxon>Streptomycetaceae</taxon>
        <taxon>Streptomyces</taxon>
    </lineage>
</organism>
<comment type="similarity">
    <text evidence="1 4">Belongs to the aldehyde dehydrogenase family.</text>
</comment>
<keyword evidence="2 4" id="KW-0560">Oxidoreductase</keyword>
<dbReference type="InterPro" id="IPR015590">
    <property type="entry name" value="Aldehyde_DH_dom"/>
</dbReference>
<feature type="active site" evidence="3">
    <location>
        <position position="253"/>
    </location>
</feature>
<dbReference type="CDD" id="cd07139">
    <property type="entry name" value="ALDH_AldA-Rv0768"/>
    <property type="match status" value="1"/>
</dbReference>
<name>A0A5R9FJH7_9ACTN</name>
<evidence type="ECO:0000256" key="2">
    <source>
        <dbReference type="ARBA" id="ARBA00023002"/>
    </source>
</evidence>